<proteinExistence type="predicted"/>
<evidence type="ECO:0000313" key="1">
    <source>
        <dbReference type="EMBL" id="CBY26232.1"/>
    </source>
</evidence>
<dbReference type="AlphaFoldDB" id="A0A0H3NP90"/>
<organism evidence="1 2">
    <name type="scientific">Yersinia enterocolitica subsp. palearctica serotype O:3 (strain DSM 13030 / CIP 106945 / Y11)</name>
    <dbReference type="NCBI Taxonomy" id="930944"/>
    <lineage>
        <taxon>Bacteria</taxon>
        <taxon>Pseudomonadati</taxon>
        <taxon>Pseudomonadota</taxon>
        <taxon>Gammaproteobacteria</taxon>
        <taxon>Enterobacterales</taxon>
        <taxon>Yersiniaceae</taxon>
        <taxon>Yersinia</taxon>
    </lineage>
</organism>
<dbReference type="HOGENOM" id="CLU_3159583_0_0_6"/>
<dbReference type="KEGG" id="yey:Y11_19491"/>
<reference evidence="1 2" key="1">
    <citation type="journal article" date="2011" name="J. Bacteriol.">
        <title>Complete genome sequence of Yersinia enterocolitica subsp. palearctica serogroup O:3.</title>
        <authorList>
            <person name="Batzilla J."/>
            <person name="Hoper D."/>
            <person name="Antonenka U."/>
            <person name="Heesemann J."/>
            <person name="Rakin A."/>
        </authorList>
    </citation>
    <scope>NUCLEOTIDE SEQUENCE [LARGE SCALE GENOMIC DNA]</scope>
    <source>
        <strain evidence="2">DSM 13030 / CIP 106945 / Y11</strain>
    </source>
</reference>
<name>A0A0H3NP90_YERE1</name>
<sequence length="48" mass="5424">MVSARYLPLIHGENSCLEMMILMVEYMIRMAGGSRDLHVSLAALRDTK</sequence>
<gene>
    <name evidence="1" type="ordered locus">Y11_19491</name>
</gene>
<dbReference type="PATRIC" id="fig|930944.6.peg.1938"/>
<protein>
    <submittedName>
        <fullName evidence="1">Uncharacterized protein</fullName>
    </submittedName>
</protein>
<dbReference type="Proteomes" id="UP000008084">
    <property type="component" value="Chromosome"/>
</dbReference>
<evidence type="ECO:0000313" key="2">
    <source>
        <dbReference type="Proteomes" id="UP000008084"/>
    </source>
</evidence>
<dbReference type="EMBL" id="FR729477">
    <property type="protein sequence ID" value="CBY26232.1"/>
    <property type="molecule type" value="Genomic_DNA"/>
</dbReference>
<accession>A0A0H3NP90</accession>